<evidence type="ECO:0000313" key="4">
    <source>
        <dbReference type="Proteomes" id="UP000373149"/>
    </source>
</evidence>
<gene>
    <name evidence="2" type="ORF">FPZ41_00775</name>
    <name evidence="3" type="ORF">FPZ41_01480</name>
</gene>
<dbReference type="AlphaFoldDB" id="A0A5N8WKZ6"/>
<dbReference type="Proteomes" id="UP000373149">
    <property type="component" value="Unassembled WGS sequence"/>
</dbReference>
<comment type="caution">
    <text evidence="2">The sequence shown here is derived from an EMBL/GenBank/DDBJ whole genome shotgun (WGS) entry which is preliminary data.</text>
</comment>
<proteinExistence type="predicted"/>
<evidence type="ECO:0000256" key="1">
    <source>
        <dbReference type="SAM" id="MobiDB-lite"/>
    </source>
</evidence>
<protein>
    <submittedName>
        <fullName evidence="2">Uncharacterized protein</fullName>
    </submittedName>
</protein>
<feature type="region of interest" description="Disordered" evidence="1">
    <location>
        <begin position="1"/>
        <end position="32"/>
    </location>
</feature>
<dbReference type="EMBL" id="VMNX01000001">
    <property type="protein sequence ID" value="MPY47194.1"/>
    <property type="molecule type" value="Genomic_DNA"/>
</dbReference>
<dbReference type="EMBL" id="VMNX01000001">
    <property type="protein sequence ID" value="MPY47333.1"/>
    <property type="molecule type" value="Genomic_DNA"/>
</dbReference>
<evidence type="ECO:0000313" key="2">
    <source>
        <dbReference type="EMBL" id="MPY47194.1"/>
    </source>
</evidence>
<evidence type="ECO:0000313" key="3">
    <source>
        <dbReference type="EMBL" id="MPY47333.1"/>
    </source>
</evidence>
<accession>A0A5N8WKZ6</accession>
<organism evidence="2 4">
    <name type="scientific">Streptomyces acidicola</name>
    <dbReference type="NCBI Taxonomy" id="2596892"/>
    <lineage>
        <taxon>Bacteria</taxon>
        <taxon>Bacillati</taxon>
        <taxon>Actinomycetota</taxon>
        <taxon>Actinomycetes</taxon>
        <taxon>Kitasatosporales</taxon>
        <taxon>Streptomycetaceae</taxon>
        <taxon>Streptomyces</taxon>
    </lineage>
</organism>
<name>A0A5N8WKZ6_9ACTN</name>
<reference evidence="2 4" key="1">
    <citation type="submission" date="2019-09" db="EMBL/GenBank/DDBJ databases">
        <authorList>
            <person name="Duangmal K."/>
            <person name="Teo W.F.A."/>
            <person name="Lipun K."/>
        </authorList>
    </citation>
    <scope>NUCLEOTIDE SEQUENCE [LARGE SCALE GENOMIC DNA]</scope>
    <source>
        <strain evidence="2 4">K1PN6</strain>
    </source>
</reference>
<dbReference type="RefSeq" id="WP_152858071.1">
    <property type="nucleotide sequence ID" value="NZ_VMNX01000001.1"/>
</dbReference>
<keyword evidence="4" id="KW-1185">Reference proteome</keyword>
<sequence length="81" mass="9512">MDERRDPPPTPEPGVPRQMNAPSGELSPVQQARRRYVQHVTDECARCRDVDRDRCDEGERLYRAWIDVCDDAYRQLSDHTQ</sequence>